<sequence>MRRPVQGEVPVSYGQIYVESDPDGGGPDLSEAFGGQGSGLCGAAVPGALWLTTGLHTGSVGFTVEVHDQVPTLDPEWEDVVEVSFRPLSADASLVAWGGDGTWALGLRETDYRVRYCARGMDEARRRDTRSAGEPEADRYLLQFWPAEPAPDRILRQTAEIAAYWHGYAREQPPPPTPAERAEAERRARREREQAAEEYRLAHERWEWGGRLPSRALSGAGGNARALVRFDAALVHAIDAAGERAQRAIALLAARRACEAAGLDRLDWVATGLTALAEGRPLPPPLDDPDRAWRALSADPRTPSGTVGRAVPPERAPFRPPAHLSDPRPQVPPASAARIVGPAAARAEAALPSAPQVRRTGDGPEFFATLTQGGPGPLTRMSQPHMALPALLAADLPDPLRAALEGVWAGVSAFGEEYRTLLDEVRALCGLEGGRGASDRARTATVRPSRPGRILGDEP</sequence>
<proteinExistence type="predicted"/>
<feature type="region of interest" description="Disordered" evidence="1">
    <location>
        <begin position="169"/>
        <end position="191"/>
    </location>
</feature>
<feature type="compositionally biased region" description="Basic and acidic residues" evidence="1">
    <location>
        <begin position="180"/>
        <end position="191"/>
    </location>
</feature>
<gene>
    <name evidence="2" type="ORF">DVZ84_17590</name>
</gene>
<organism evidence="2 3">
    <name type="scientific">Streptomyces parvulus</name>
    <dbReference type="NCBI Taxonomy" id="146923"/>
    <lineage>
        <taxon>Bacteria</taxon>
        <taxon>Bacillati</taxon>
        <taxon>Actinomycetota</taxon>
        <taxon>Actinomycetes</taxon>
        <taxon>Kitasatosporales</taxon>
        <taxon>Streptomycetaceae</taxon>
        <taxon>Streptomyces</taxon>
    </lineage>
</organism>
<dbReference type="AlphaFoldDB" id="A0A369V4G6"/>
<comment type="caution">
    <text evidence="2">The sequence shown here is derived from an EMBL/GenBank/DDBJ whole genome shotgun (WGS) entry which is preliminary data.</text>
</comment>
<evidence type="ECO:0000313" key="3">
    <source>
        <dbReference type="Proteomes" id="UP000253742"/>
    </source>
</evidence>
<dbReference type="OrthoDB" id="4485313at2"/>
<evidence type="ECO:0000256" key="1">
    <source>
        <dbReference type="SAM" id="MobiDB-lite"/>
    </source>
</evidence>
<protein>
    <submittedName>
        <fullName evidence="2">Uncharacterized protein</fullName>
    </submittedName>
</protein>
<dbReference type="Proteomes" id="UP000253742">
    <property type="component" value="Unassembled WGS sequence"/>
</dbReference>
<dbReference type="RefSeq" id="WP_114529742.1">
    <property type="nucleotide sequence ID" value="NZ_QQBH01000010.1"/>
</dbReference>
<dbReference type="EMBL" id="QQBH01000010">
    <property type="protein sequence ID" value="RDD87886.1"/>
    <property type="molecule type" value="Genomic_DNA"/>
</dbReference>
<accession>A0A369V4G6</accession>
<evidence type="ECO:0000313" key="2">
    <source>
        <dbReference type="EMBL" id="RDD87886.1"/>
    </source>
</evidence>
<reference evidence="2 3" key="1">
    <citation type="submission" date="2018-07" db="EMBL/GenBank/DDBJ databases">
        <title>Genome guided investigation of antibiotics producing actinomycetales strain isolated from a Macau mangrove ecosystem.</title>
        <authorList>
            <person name="Hu D."/>
        </authorList>
    </citation>
    <scope>NUCLEOTIDE SEQUENCE [LARGE SCALE GENOMIC DNA]</scope>
    <source>
        <strain evidence="2 3">2297</strain>
    </source>
</reference>
<feature type="region of interest" description="Disordered" evidence="1">
    <location>
        <begin position="280"/>
        <end position="334"/>
    </location>
</feature>
<feature type="region of interest" description="Disordered" evidence="1">
    <location>
        <begin position="435"/>
        <end position="459"/>
    </location>
</feature>
<name>A0A369V4G6_9ACTN</name>